<dbReference type="EMBL" id="LTAN01000005">
    <property type="protein sequence ID" value="OBR08862.1"/>
    <property type="molecule type" value="Genomic_DNA"/>
</dbReference>
<dbReference type="GO" id="GO:0032259">
    <property type="term" value="P:methylation"/>
    <property type="evidence" value="ECO:0007669"/>
    <property type="project" value="UniProtKB-KW"/>
</dbReference>
<dbReference type="Proteomes" id="UP000092177">
    <property type="component" value="Chromosome 5"/>
</dbReference>
<reference evidence="4" key="1">
    <citation type="journal article" date="2017" name="BMC Genomics">
        <title>Gapless genome assembly of Colletotrichum higginsianum reveals chromosome structure and association of transposable elements with secondary metabolite gene clusters.</title>
        <authorList>
            <person name="Dallery J.-F."/>
            <person name="Lapalu N."/>
            <person name="Zampounis A."/>
            <person name="Pigne S."/>
            <person name="Luyten I."/>
            <person name="Amselem J."/>
            <person name="Wittenberg A.H.J."/>
            <person name="Zhou S."/>
            <person name="de Queiroz M.V."/>
            <person name="Robin G.P."/>
            <person name="Auger A."/>
            <person name="Hainaut M."/>
            <person name="Henrissat B."/>
            <person name="Kim K.-T."/>
            <person name="Lee Y.-H."/>
            <person name="Lespinet O."/>
            <person name="Schwartz D.C."/>
            <person name="Thon M.R."/>
            <person name="O'Connell R.J."/>
        </authorList>
    </citation>
    <scope>NUCLEOTIDE SEQUENCE [LARGE SCALE GENOMIC DNA]</scope>
    <source>
        <strain evidence="4">IMI 349063</strain>
    </source>
</reference>
<accession>A0A1B7Y9Y1</accession>
<dbReference type="RefSeq" id="XP_018157380.1">
    <property type="nucleotide sequence ID" value="XM_018302602.1"/>
</dbReference>
<protein>
    <submittedName>
        <fullName evidence="3">Methyltransferase</fullName>
    </submittedName>
</protein>
<proteinExistence type="inferred from homology"/>
<dbReference type="PANTHER" id="PTHR43591">
    <property type="entry name" value="METHYLTRANSFERASE"/>
    <property type="match status" value="1"/>
</dbReference>
<feature type="region of interest" description="Disordered" evidence="2">
    <location>
        <begin position="179"/>
        <end position="228"/>
    </location>
</feature>
<feature type="compositionally biased region" description="Low complexity" evidence="2">
    <location>
        <begin position="179"/>
        <end position="195"/>
    </location>
</feature>
<dbReference type="KEGG" id="chig:CH63R_07627"/>
<dbReference type="OrthoDB" id="184880at2759"/>
<feature type="compositionally biased region" description="Polar residues" evidence="2">
    <location>
        <begin position="66"/>
        <end position="81"/>
    </location>
</feature>
<gene>
    <name evidence="3" type="ORF">CH63R_07627</name>
</gene>
<dbReference type="CDD" id="cd02440">
    <property type="entry name" value="AdoMet_MTases"/>
    <property type="match status" value="1"/>
</dbReference>
<keyword evidence="3" id="KW-0808">Transferase</keyword>
<sequence>MSAVDGQRGGGAWSASFGAASRERSTSAATGTGPETPSASGHEPCAPTATRGIDCIPRQAAGLEKQSATPVEQSALPQNEQEAFGFSYSAPDISNTSLASAKERQGPKLAVGTETEKNMPVTAAKLGEGDEQPRGTEHAFGIEMSSTNSYDAARDSFKALRSPLTHPNGVPIFPDLSTEQQVSEASEATSQAESSIVADSDELDSTFDETDPSDAGYASDSATNASTSIESSVRDYMYENGRRYHRFREGQYNFPNDEMEQEREDMKHAMVKLLCNQKLNFAPIGEWPQQVLDIGTGTGAWAIEMGDEYPSATVLGVDLSPIQPEWVPPNVKFEVDDVESPWLYPANHFDYIHSRHTVMAIKDWGALFQRSFEHLRPGGWIELQEIHHAPLSANNSVSVTAHPVARYWGHVAQGLSNLGIDLNAAAGDRLPNMMREAGFVNVTERVFHVPIGVWPRNRVLKTVGMYWRTILLDGLQAIALGPFTRGLHWSAEQTEVFLVEVRRAYHDTSALMYMPLKIMYAQKPRSV</sequence>
<feature type="region of interest" description="Disordered" evidence="2">
    <location>
        <begin position="1"/>
        <end position="136"/>
    </location>
</feature>
<evidence type="ECO:0000256" key="1">
    <source>
        <dbReference type="ARBA" id="ARBA00038158"/>
    </source>
</evidence>
<evidence type="ECO:0000256" key="2">
    <source>
        <dbReference type="SAM" id="MobiDB-lite"/>
    </source>
</evidence>
<comment type="similarity">
    <text evidence="1">Belongs to the methyltransferase superfamily. LaeA methyltransferase family.</text>
</comment>
<feature type="compositionally biased region" description="Low complexity" evidence="2">
    <location>
        <begin position="13"/>
        <end position="32"/>
    </location>
</feature>
<keyword evidence="4" id="KW-1185">Reference proteome</keyword>
<dbReference type="PANTHER" id="PTHR43591:SF10">
    <property type="entry name" value="ABC TRANSMEMBRANE TYPE-1 DOMAIN-CONTAINING PROTEIN-RELATED"/>
    <property type="match status" value="1"/>
</dbReference>
<dbReference type="VEuPathDB" id="FungiDB:CH63R_07627"/>
<evidence type="ECO:0000313" key="3">
    <source>
        <dbReference type="EMBL" id="OBR08862.1"/>
    </source>
</evidence>
<dbReference type="GeneID" id="28866709"/>
<keyword evidence="3" id="KW-0489">Methyltransferase</keyword>
<dbReference type="InterPro" id="IPR029063">
    <property type="entry name" value="SAM-dependent_MTases_sf"/>
</dbReference>
<comment type="caution">
    <text evidence="3">The sequence shown here is derived from an EMBL/GenBank/DDBJ whole genome shotgun (WGS) entry which is preliminary data.</text>
</comment>
<dbReference type="Gene3D" id="3.40.50.150">
    <property type="entry name" value="Vaccinia Virus protein VP39"/>
    <property type="match status" value="1"/>
</dbReference>
<organism evidence="3 4">
    <name type="scientific">Colletotrichum higginsianum (strain IMI 349063)</name>
    <name type="common">Crucifer anthracnose fungus</name>
    <dbReference type="NCBI Taxonomy" id="759273"/>
    <lineage>
        <taxon>Eukaryota</taxon>
        <taxon>Fungi</taxon>
        <taxon>Dikarya</taxon>
        <taxon>Ascomycota</taxon>
        <taxon>Pezizomycotina</taxon>
        <taxon>Sordariomycetes</taxon>
        <taxon>Hypocreomycetidae</taxon>
        <taxon>Glomerellales</taxon>
        <taxon>Glomerellaceae</taxon>
        <taxon>Colletotrichum</taxon>
        <taxon>Colletotrichum destructivum species complex</taxon>
    </lineage>
</organism>
<dbReference type="SUPFAM" id="SSF53335">
    <property type="entry name" value="S-adenosyl-L-methionine-dependent methyltransferases"/>
    <property type="match status" value="1"/>
</dbReference>
<dbReference type="Pfam" id="PF13489">
    <property type="entry name" value="Methyltransf_23"/>
    <property type="match status" value="1"/>
</dbReference>
<feature type="compositionally biased region" description="Acidic residues" evidence="2">
    <location>
        <begin position="199"/>
        <end position="212"/>
    </location>
</feature>
<dbReference type="GO" id="GO:0008168">
    <property type="term" value="F:methyltransferase activity"/>
    <property type="evidence" value="ECO:0007669"/>
    <property type="project" value="UniProtKB-KW"/>
</dbReference>
<feature type="compositionally biased region" description="Basic and acidic residues" evidence="2">
    <location>
        <begin position="127"/>
        <end position="136"/>
    </location>
</feature>
<name>A0A1B7Y9Y1_COLHI</name>
<evidence type="ECO:0000313" key="4">
    <source>
        <dbReference type="Proteomes" id="UP000092177"/>
    </source>
</evidence>
<dbReference type="AlphaFoldDB" id="A0A1B7Y9Y1"/>